<evidence type="ECO:0000313" key="3">
    <source>
        <dbReference type="Proteomes" id="UP000028582"/>
    </source>
</evidence>
<reference evidence="2 3" key="1">
    <citation type="submission" date="2013-11" db="EMBL/GenBank/DDBJ databases">
        <title>The Genome Sequence of Phytophthora parasitica P1976.</title>
        <authorList>
            <consortium name="The Broad Institute Genomics Platform"/>
            <person name="Russ C."/>
            <person name="Tyler B."/>
            <person name="Panabieres F."/>
            <person name="Shan W."/>
            <person name="Tripathy S."/>
            <person name="Grunwald N."/>
            <person name="Machado M."/>
            <person name="Johnson C.S."/>
            <person name="Walker B."/>
            <person name="Young S."/>
            <person name="Zeng Q."/>
            <person name="Gargeya S."/>
            <person name="Fitzgerald M."/>
            <person name="Haas B."/>
            <person name="Abouelleil A."/>
            <person name="Allen A.W."/>
            <person name="Alvarado L."/>
            <person name="Arachchi H.M."/>
            <person name="Berlin A.M."/>
            <person name="Chapman S.B."/>
            <person name="Gainer-Dewar J."/>
            <person name="Goldberg J."/>
            <person name="Griggs A."/>
            <person name="Gujja S."/>
            <person name="Hansen M."/>
            <person name="Howarth C."/>
            <person name="Imamovic A."/>
            <person name="Ireland A."/>
            <person name="Larimer J."/>
            <person name="McCowan C."/>
            <person name="Murphy C."/>
            <person name="Pearson M."/>
            <person name="Poon T.W."/>
            <person name="Priest M."/>
            <person name="Roberts A."/>
            <person name="Saif S."/>
            <person name="Shea T."/>
            <person name="Sisk P."/>
            <person name="Sykes S."/>
            <person name="Wortman J."/>
            <person name="Nusbaum C."/>
            <person name="Birren B."/>
        </authorList>
    </citation>
    <scope>NUCLEOTIDE SEQUENCE [LARGE SCALE GENOMIC DNA]</scope>
    <source>
        <strain evidence="2 3">P1976</strain>
    </source>
</reference>
<dbReference type="EMBL" id="ANJA01003963">
    <property type="protein sequence ID" value="ETO60259.1"/>
    <property type="molecule type" value="Genomic_DNA"/>
</dbReference>
<feature type="compositionally biased region" description="Polar residues" evidence="1">
    <location>
        <begin position="45"/>
        <end position="54"/>
    </location>
</feature>
<gene>
    <name evidence="2" type="ORF">F444_21515</name>
</gene>
<accession>A0A080Z0U8</accession>
<name>A0A080Z0U8_PHYNI</name>
<dbReference type="Proteomes" id="UP000028582">
    <property type="component" value="Unassembled WGS sequence"/>
</dbReference>
<proteinExistence type="predicted"/>
<comment type="caution">
    <text evidence="2">The sequence shown here is derived from an EMBL/GenBank/DDBJ whole genome shotgun (WGS) entry which is preliminary data.</text>
</comment>
<organism evidence="2 3">
    <name type="scientific">Phytophthora nicotianae P1976</name>
    <dbReference type="NCBI Taxonomy" id="1317066"/>
    <lineage>
        <taxon>Eukaryota</taxon>
        <taxon>Sar</taxon>
        <taxon>Stramenopiles</taxon>
        <taxon>Oomycota</taxon>
        <taxon>Peronosporomycetes</taxon>
        <taxon>Peronosporales</taxon>
        <taxon>Peronosporaceae</taxon>
        <taxon>Phytophthora</taxon>
    </lineage>
</organism>
<feature type="compositionally biased region" description="Basic and acidic residues" evidence="1">
    <location>
        <begin position="11"/>
        <end position="43"/>
    </location>
</feature>
<evidence type="ECO:0000313" key="2">
    <source>
        <dbReference type="EMBL" id="ETO60259.1"/>
    </source>
</evidence>
<feature type="region of interest" description="Disordered" evidence="1">
    <location>
        <begin position="1"/>
        <end position="54"/>
    </location>
</feature>
<protein>
    <submittedName>
        <fullName evidence="2">Uncharacterized protein</fullName>
    </submittedName>
</protein>
<dbReference type="AlphaFoldDB" id="A0A080Z0U8"/>
<sequence length="54" mass="6139">MQGTHQSRRSSYAEKRRARDHDKNEYGQAGRAHDEPNMDKVDVFKSSSSMGKLG</sequence>
<evidence type="ECO:0000256" key="1">
    <source>
        <dbReference type="SAM" id="MobiDB-lite"/>
    </source>
</evidence>